<dbReference type="Pfam" id="PF01490">
    <property type="entry name" value="Aa_trans"/>
    <property type="match status" value="1"/>
</dbReference>
<keyword evidence="3" id="KW-0813">Transport</keyword>
<reference evidence="10" key="1">
    <citation type="journal article" date="2020" name="New Phytol.">
        <title>Comparative genomics reveals dynamic genome evolution in host specialist ectomycorrhizal fungi.</title>
        <authorList>
            <person name="Lofgren L.A."/>
            <person name="Nguyen N.H."/>
            <person name="Vilgalys R."/>
            <person name="Ruytinx J."/>
            <person name="Liao H.L."/>
            <person name="Branco S."/>
            <person name="Kuo A."/>
            <person name="LaButti K."/>
            <person name="Lipzen A."/>
            <person name="Andreopoulos W."/>
            <person name="Pangilinan J."/>
            <person name="Riley R."/>
            <person name="Hundley H."/>
            <person name="Na H."/>
            <person name="Barry K."/>
            <person name="Grigoriev I.V."/>
            <person name="Stajich J.E."/>
            <person name="Kennedy P.G."/>
        </authorList>
    </citation>
    <scope>NUCLEOTIDE SEQUENCE</scope>
    <source>
        <strain evidence="10">FC203</strain>
    </source>
</reference>
<dbReference type="EMBL" id="JABBWK010000162">
    <property type="protein sequence ID" value="KAG1889083.1"/>
    <property type="molecule type" value="Genomic_DNA"/>
</dbReference>
<evidence type="ECO:0000256" key="1">
    <source>
        <dbReference type="ARBA" id="ARBA00004141"/>
    </source>
</evidence>
<evidence type="ECO:0000256" key="6">
    <source>
        <dbReference type="ARBA" id="ARBA00022989"/>
    </source>
</evidence>
<evidence type="ECO:0000259" key="9">
    <source>
        <dbReference type="Pfam" id="PF01490"/>
    </source>
</evidence>
<dbReference type="AlphaFoldDB" id="A0AAD4DQA0"/>
<evidence type="ECO:0000313" key="11">
    <source>
        <dbReference type="Proteomes" id="UP001195769"/>
    </source>
</evidence>
<dbReference type="GO" id="GO:0015179">
    <property type="term" value="F:L-amino acid transmembrane transporter activity"/>
    <property type="evidence" value="ECO:0007669"/>
    <property type="project" value="TreeGrafter"/>
</dbReference>
<feature type="domain" description="Amino acid transporter transmembrane" evidence="9">
    <location>
        <begin position="195"/>
        <end position="276"/>
    </location>
</feature>
<keyword evidence="6 8" id="KW-1133">Transmembrane helix</keyword>
<evidence type="ECO:0000256" key="2">
    <source>
        <dbReference type="ARBA" id="ARBA00008066"/>
    </source>
</evidence>
<sequence>MLDVSADTNQVAFSVDDEDSEAVVESPGRQYGGQNGVLDFRMKCTPLWSTIQSREAGAYFCARNSTHLISACTEYELDSDDFDDASLADIQREQRHSCGAPRRERTMPLLVGLMDASAARRMPDTVIPMYETDSMENGELRNVDLDDLAKKQWSGGGLLNSVANMANSILRAGKLLELLVGQDAISATDLANTAVALPYAVNQAGFFLGIVLLVVICAVTDWTIRLVVINAKLSGRISYIKVMNSRFGPSGRAPVSFFQFSFAFGGMCALVLLSASAGFLVY</sequence>
<evidence type="ECO:0000256" key="7">
    <source>
        <dbReference type="ARBA" id="ARBA00023136"/>
    </source>
</evidence>
<keyword evidence="5" id="KW-0029">Amino-acid transport</keyword>
<evidence type="ECO:0000256" key="3">
    <source>
        <dbReference type="ARBA" id="ARBA00022448"/>
    </source>
</evidence>
<evidence type="ECO:0000256" key="4">
    <source>
        <dbReference type="ARBA" id="ARBA00022692"/>
    </source>
</evidence>
<dbReference type="GO" id="GO:0016020">
    <property type="term" value="C:membrane"/>
    <property type="evidence" value="ECO:0007669"/>
    <property type="project" value="UniProtKB-SubCell"/>
</dbReference>
<dbReference type="PANTHER" id="PTHR22950:SF458">
    <property type="entry name" value="SODIUM-COUPLED NEUTRAL AMINO ACID TRANSPORTER 11-RELATED"/>
    <property type="match status" value="1"/>
</dbReference>
<keyword evidence="4 8" id="KW-0812">Transmembrane</keyword>
<dbReference type="GeneID" id="64660080"/>
<keyword evidence="7 8" id="KW-0472">Membrane</keyword>
<evidence type="ECO:0000256" key="8">
    <source>
        <dbReference type="SAM" id="Phobius"/>
    </source>
</evidence>
<comment type="caution">
    <text evidence="10">The sequence shown here is derived from an EMBL/GenBank/DDBJ whole genome shotgun (WGS) entry which is preliminary data.</text>
</comment>
<name>A0AAD4DQA0_9AGAM</name>
<evidence type="ECO:0000256" key="5">
    <source>
        <dbReference type="ARBA" id="ARBA00022970"/>
    </source>
</evidence>
<accession>A0AAD4DQA0</accession>
<comment type="similarity">
    <text evidence="2">Belongs to the amino acid/polyamine transporter 2 family.</text>
</comment>
<evidence type="ECO:0000313" key="10">
    <source>
        <dbReference type="EMBL" id="KAG1889083.1"/>
    </source>
</evidence>
<feature type="transmembrane region" description="Helical" evidence="8">
    <location>
        <begin position="206"/>
        <end position="228"/>
    </location>
</feature>
<dbReference type="PANTHER" id="PTHR22950">
    <property type="entry name" value="AMINO ACID TRANSPORTER"/>
    <property type="match status" value="1"/>
</dbReference>
<protein>
    <recommendedName>
        <fullName evidence="9">Amino acid transporter transmembrane domain-containing protein</fullName>
    </recommendedName>
</protein>
<dbReference type="RefSeq" id="XP_041217402.1">
    <property type="nucleotide sequence ID" value="XM_041365782.1"/>
</dbReference>
<dbReference type="GO" id="GO:0005783">
    <property type="term" value="C:endoplasmic reticulum"/>
    <property type="evidence" value="ECO:0007669"/>
    <property type="project" value="TreeGrafter"/>
</dbReference>
<keyword evidence="11" id="KW-1185">Reference proteome</keyword>
<dbReference type="Proteomes" id="UP001195769">
    <property type="component" value="Unassembled WGS sequence"/>
</dbReference>
<organism evidence="10 11">
    <name type="scientific">Suillus fuscotomentosus</name>
    <dbReference type="NCBI Taxonomy" id="1912939"/>
    <lineage>
        <taxon>Eukaryota</taxon>
        <taxon>Fungi</taxon>
        <taxon>Dikarya</taxon>
        <taxon>Basidiomycota</taxon>
        <taxon>Agaricomycotina</taxon>
        <taxon>Agaricomycetes</taxon>
        <taxon>Agaricomycetidae</taxon>
        <taxon>Boletales</taxon>
        <taxon>Suillineae</taxon>
        <taxon>Suillaceae</taxon>
        <taxon>Suillus</taxon>
    </lineage>
</organism>
<gene>
    <name evidence="10" type="ORF">F5891DRAFT_1177175</name>
</gene>
<proteinExistence type="inferred from homology"/>
<dbReference type="InterPro" id="IPR013057">
    <property type="entry name" value="AA_transpt_TM"/>
</dbReference>
<feature type="transmembrane region" description="Helical" evidence="8">
    <location>
        <begin position="255"/>
        <end position="281"/>
    </location>
</feature>
<comment type="subcellular location">
    <subcellularLocation>
        <location evidence="1">Membrane</location>
        <topology evidence="1">Multi-pass membrane protein</topology>
    </subcellularLocation>
</comment>